<comment type="caution">
    <text evidence="5">The sequence shown here is derived from an EMBL/GenBank/DDBJ whole genome shotgun (WGS) entry which is preliminary data.</text>
</comment>
<keyword evidence="1" id="KW-0808">Transferase</keyword>
<feature type="domain" description="Beta-ketoacyl synthase-like N-terminal" evidence="3">
    <location>
        <begin position="768"/>
        <end position="960"/>
    </location>
</feature>
<dbReference type="SUPFAM" id="SSF51735">
    <property type="entry name" value="NAD(P)-binding Rossmann-fold domains"/>
    <property type="match status" value="1"/>
</dbReference>
<dbReference type="CDD" id="cd00828">
    <property type="entry name" value="elong_cond_enzymes"/>
    <property type="match status" value="1"/>
</dbReference>
<dbReference type="Gene3D" id="3.40.47.10">
    <property type="match status" value="1"/>
</dbReference>
<dbReference type="PANTHER" id="PTHR10982:SF21">
    <property type="entry name" value="FATTY ACID SYNTHASE SUBUNIT BETA"/>
    <property type="match status" value="1"/>
</dbReference>
<dbReference type="InterPro" id="IPR041550">
    <property type="entry name" value="FASI_helical"/>
</dbReference>
<dbReference type="PANTHER" id="PTHR10982">
    <property type="entry name" value="MALONYL COA-ACYL CARRIER PROTEIN TRANSACYLASE"/>
    <property type="match status" value="1"/>
</dbReference>
<organism evidence="5 6">
    <name type="scientific">Phlyctema vagabunda</name>
    <dbReference type="NCBI Taxonomy" id="108571"/>
    <lineage>
        <taxon>Eukaryota</taxon>
        <taxon>Fungi</taxon>
        <taxon>Dikarya</taxon>
        <taxon>Ascomycota</taxon>
        <taxon>Pezizomycotina</taxon>
        <taxon>Leotiomycetes</taxon>
        <taxon>Helotiales</taxon>
        <taxon>Dermateaceae</taxon>
        <taxon>Phlyctema</taxon>
    </lineage>
</organism>
<dbReference type="InterPro" id="IPR016039">
    <property type="entry name" value="Thiolase-like"/>
</dbReference>
<name>A0ABR4PC59_9HELO</name>
<dbReference type="Pfam" id="PF18314">
    <property type="entry name" value="FAS_I_H"/>
    <property type="match status" value="1"/>
</dbReference>
<protein>
    <submittedName>
        <fullName evidence="5">Fatty acid synthase alpha subunit</fullName>
    </submittedName>
</protein>
<evidence type="ECO:0000256" key="2">
    <source>
        <dbReference type="SAM" id="MobiDB-lite"/>
    </source>
</evidence>
<dbReference type="Pfam" id="PF00109">
    <property type="entry name" value="ketoacyl-synt"/>
    <property type="match status" value="1"/>
</dbReference>
<dbReference type="InterPro" id="IPR036291">
    <property type="entry name" value="NAD(P)-bd_dom_sf"/>
</dbReference>
<evidence type="ECO:0000313" key="5">
    <source>
        <dbReference type="EMBL" id="KAL3420854.1"/>
    </source>
</evidence>
<dbReference type="Pfam" id="PF00106">
    <property type="entry name" value="adh_short"/>
    <property type="match status" value="1"/>
</dbReference>
<dbReference type="InterPro" id="IPR050830">
    <property type="entry name" value="Fungal_FAS"/>
</dbReference>
<evidence type="ECO:0000313" key="6">
    <source>
        <dbReference type="Proteomes" id="UP001629113"/>
    </source>
</evidence>
<dbReference type="Gene3D" id="3.30.70.2490">
    <property type="match status" value="1"/>
</dbReference>
<keyword evidence="6" id="KW-1185">Reference proteome</keyword>
<evidence type="ECO:0000259" key="4">
    <source>
        <dbReference type="Pfam" id="PF18314"/>
    </source>
</evidence>
<dbReference type="InterPro" id="IPR014030">
    <property type="entry name" value="Ketoacyl_synth_N"/>
</dbReference>
<dbReference type="Proteomes" id="UP001629113">
    <property type="component" value="Unassembled WGS sequence"/>
</dbReference>
<feature type="domain" description="Fatty acid synthase type I helical" evidence="4">
    <location>
        <begin position="64"/>
        <end position="263"/>
    </location>
</feature>
<gene>
    <name evidence="5" type="ORF">PVAG01_07299</name>
</gene>
<reference evidence="5 6" key="1">
    <citation type="submission" date="2024-06" db="EMBL/GenBank/DDBJ databases">
        <title>Complete genome of Phlyctema vagabunda strain 19-DSS-EL-015.</title>
        <authorList>
            <person name="Fiorenzani C."/>
        </authorList>
    </citation>
    <scope>NUCLEOTIDE SEQUENCE [LARGE SCALE GENOMIC DNA]</scope>
    <source>
        <strain evidence="5 6">19-DSS-EL-015</strain>
    </source>
</reference>
<dbReference type="SUPFAM" id="SSF53901">
    <property type="entry name" value="Thiolase-like"/>
    <property type="match status" value="1"/>
</dbReference>
<sequence>MILNTVSGPGRITSTDAAKELLDTATKKYAESCSLLIQAQTETPAGQSLTIAAIDPSLLAKVTQDQRDLATKQLRILSDYLQLDQDGNSDLLAELEKTQLELQNSQSFWISELGEDFPSGIKPRFDSRKGRRFNFSWNQARQDVMDAYHNIEDKNTSEESTAQEDTAFEELCLTIANRSNEKILHLVQSLLELSSWELEPRRSFVELGKRLTTLLSSTFKQAPRASFGNRMVMPQTIISNDGSIQHKEIPRTGFRGETYPELLRFGLNTGTACGFSRFHIHSHRKTSENDLTESFLNSISNALQFGTSFANKFILFTGAGPGLIGLELIQALLRGGAYVIVTTSREPAESSRLYQQIYAENCSRGSELVVLPFNQGSAQDCKDLVEYIYSDSGLTLNLDAIIPFAAMSEEGVEVENIDGKSELAHRLMLMNIIRLLSHLIRCKKELNIRNRPTQVIFPLSPNHGIFGGNGLYSETKLGLEGLLDRFHTESWSDAVTVCGKEMALNILTLLTPKIVQECEDFPVVAGFSGGLGILKAIYEEDRLEASCNSNSPEPEILMSVKLRSTLSIPFPALPDLMRDSSLKYLEGMVDLSGTVVVMGYSELGAWGSARTRWMMESQGKLSQSGFIELAWMMNLIKHFDGETVLGHYVGWVDSKTSERVHDGDVEAKYGPEILKNSGIRFIDPEAFNGYDPKKKEFLQEIAVEEDLPEFETDHTTAIGMRDKHGDNVIIRQIDGQDQYRVRIKAGAHIMVPRTFSLDSSLVAGQLPKGWDAAKYGLQEEIASQVDPVTLYTLCCVAEALFSAGITNALEIYKYIHTSEIGNFVGSSMGGTEKTRQMYRDVYLDKRVQGDIIQETYLNTPAAWVNMLLLGSNGPIKTPVGACATGIESIDIGYDSIISRKTKICIVGGADNFHEDESYRFSTIKATVNTASELQNGRTPAEMSRPTSETRAGFVESQGCGI</sequence>
<evidence type="ECO:0000256" key="1">
    <source>
        <dbReference type="ARBA" id="ARBA00022679"/>
    </source>
</evidence>
<evidence type="ECO:0000259" key="3">
    <source>
        <dbReference type="Pfam" id="PF00109"/>
    </source>
</evidence>
<dbReference type="Gene3D" id="6.10.250.1930">
    <property type="match status" value="1"/>
</dbReference>
<dbReference type="InterPro" id="IPR018201">
    <property type="entry name" value="Ketoacyl_synth_AS"/>
</dbReference>
<dbReference type="InterPro" id="IPR002347">
    <property type="entry name" value="SDR_fam"/>
</dbReference>
<proteinExistence type="predicted"/>
<dbReference type="InterPro" id="IPR047224">
    <property type="entry name" value="FAS_alpha_su_C"/>
</dbReference>
<dbReference type="PROSITE" id="PS00606">
    <property type="entry name" value="KS3_1"/>
    <property type="match status" value="1"/>
</dbReference>
<dbReference type="EMBL" id="JBFCZG010000006">
    <property type="protein sequence ID" value="KAL3420854.1"/>
    <property type="molecule type" value="Genomic_DNA"/>
</dbReference>
<dbReference type="Gene3D" id="3.40.50.720">
    <property type="entry name" value="NAD(P)-binding Rossmann-like Domain"/>
    <property type="match status" value="2"/>
</dbReference>
<feature type="region of interest" description="Disordered" evidence="2">
    <location>
        <begin position="932"/>
        <end position="961"/>
    </location>
</feature>
<accession>A0ABR4PC59</accession>